<reference evidence="7" key="1">
    <citation type="submission" date="2024-07" db="EMBL/GenBank/DDBJ databases">
        <title>Two chromosome-level genome assemblies of Korean endemic species Abeliophyllum distichum and Forsythia ovata (Oleaceae).</title>
        <authorList>
            <person name="Jang H."/>
        </authorList>
    </citation>
    <scope>NUCLEOTIDE SEQUENCE [LARGE SCALE GENOMIC DNA]</scope>
</reference>
<dbReference type="AlphaFoldDB" id="A0ABD1W315"/>
<evidence type="ECO:0000256" key="2">
    <source>
        <dbReference type="ARBA" id="ARBA00022723"/>
    </source>
</evidence>
<gene>
    <name evidence="6" type="ORF">Fot_13280</name>
</gene>
<dbReference type="GO" id="GO:0046872">
    <property type="term" value="F:metal ion binding"/>
    <property type="evidence" value="ECO:0007669"/>
    <property type="project" value="UniProtKB-KW"/>
</dbReference>
<dbReference type="EMBL" id="JBFOLJ010000004">
    <property type="protein sequence ID" value="KAL2544047.1"/>
    <property type="molecule type" value="Genomic_DNA"/>
</dbReference>
<feature type="compositionally biased region" description="Acidic residues" evidence="4">
    <location>
        <begin position="546"/>
        <end position="556"/>
    </location>
</feature>
<evidence type="ECO:0000256" key="3">
    <source>
        <dbReference type="ARBA" id="ARBA00022837"/>
    </source>
</evidence>
<dbReference type="PANTHER" id="PTHR46502">
    <property type="entry name" value="C2 DOMAIN-CONTAINING"/>
    <property type="match status" value="1"/>
</dbReference>
<feature type="compositionally biased region" description="Low complexity" evidence="4">
    <location>
        <begin position="144"/>
        <end position="176"/>
    </location>
</feature>
<keyword evidence="7" id="KW-1185">Reference proteome</keyword>
<dbReference type="InterPro" id="IPR000008">
    <property type="entry name" value="C2_dom"/>
</dbReference>
<evidence type="ECO:0000313" key="6">
    <source>
        <dbReference type="EMBL" id="KAL2544047.1"/>
    </source>
</evidence>
<proteinExistence type="inferred from homology"/>
<dbReference type="InterPro" id="IPR005299">
    <property type="entry name" value="MeTrfase_7"/>
</dbReference>
<protein>
    <submittedName>
        <fullName evidence="6">TOM1-like protein 2</fullName>
    </submittedName>
</protein>
<evidence type="ECO:0000313" key="7">
    <source>
        <dbReference type="Proteomes" id="UP001604277"/>
    </source>
</evidence>
<comment type="caution">
    <text evidence="6">The sequence shown here is derived from an EMBL/GenBank/DDBJ whole genome shotgun (WGS) entry which is preliminary data.</text>
</comment>
<dbReference type="Proteomes" id="UP001604277">
    <property type="component" value="Unassembled WGS sequence"/>
</dbReference>
<feature type="region of interest" description="Disordered" evidence="4">
    <location>
        <begin position="142"/>
        <end position="232"/>
    </location>
</feature>
<organism evidence="6 7">
    <name type="scientific">Forsythia ovata</name>
    <dbReference type="NCBI Taxonomy" id="205694"/>
    <lineage>
        <taxon>Eukaryota</taxon>
        <taxon>Viridiplantae</taxon>
        <taxon>Streptophyta</taxon>
        <taxon>Embryophyta</taxon>
        <taxon>Tracheophyta</taxon>
        <taxon>Spermatophyta</taxon>
        <taxon>Magnoliopsida</taxon>
        <taxon>eudicotyledons</taxon>
        <taxon>Gunneridae</taxon>
        <taxon>Pentapetalae</taxon>
        <taxon>asterids</taxon>
        <taxon>lamiids</taxon>
        <taxon>Lamiales</taxon>
        <taxon>Oleaceae</taxon>
        <taxon>Forsythieae</taxon>
        <taxon>Forsythia</taxon>
    </lineage>
</organism>
<dbReference type="PROSITE" id="PS50004">
    <property type="entry name" value="C2"/>
    <property type="match status" value="1"/>
</dbReference>
<feature type="compositionally biased region" description="Polar residues" evidence="4">
    <location>
        <begin position="212"/>
        <end position="232"/>
    </location>
</feature>
<dbReference type="Gene3D" id="3.40.50.150">
    <property type="entry name" value="Vaccinia Virus protein VP39"/>
    <property type="match status" value="1"/>
</dbReference>
<dbReference type="Pfam" id="PF03492">
    <property type="entry name" value="Methyltransf_7"/>
    <property type="match status" value="1"/>
</dbReference>
<evidence type="ECO:0000256" key="1">
    <source>
        <dbReference type="ARBA" id="ARBA00007967"/>
    </source>
</evidence>
<feature type="domain" description="C2" evidence="5">
    <location>
        <begin position="405"/>
        <end position="522"/>
    </location>
</feature>
<dbReference type="SUPFAM" id="SSF49562">
    <property type="entry name" value="C2 domain (Calcium/lipid-binding domain, CaLB)"/>
    <property type="match status" value="1"/>
</dbReference>
<feature type="compositionally biased region" description="Polar residues" evidence="4">
    <location>
        <begin position="177"/>
        <end position="192"/>
    </location>
</feature>
<feature type="region of interest" description="Disordered" evidence="4">
    <location>
        <begin position="39"/>
        <end position="108"/>
    </location>
</feature>
<evidence type="ECO:0000256" key="4">
    <source>
        <dbReference type="SAM" id="MobiDB-lite"/>
    </source>
</evidence>
<sequence length="567" mass="61766">MSGGIMFTSDRNHQALEDHSGWRRATSMLEICPSTKQFASGTTTVQSDKTKPEPVRSLGDVDAPLIDTGDSKQSKEGAGLGTRLALPVPPASSGQSTTPTKADPKIDLLSGDDFSLAIVPVGEPQPASPAASQQNALAPVDMFSQSNNNPSSNSVGQAYPSSPQFQQQQNFHSQGSTSPWNGQITQQHQPTSPVYGAQNGGAFPPPPWEAQLDNSQFANNQPPPQMQVTATHSQPFPSGSYLPGSPVANDQVVGMYIQPITGGNFTAINNQGMGLHPQPIQGPQMGMFSHPMQSGQMAYMYAQQMHGNQMANYGYGYGQQQNAQFLEQNISGQYHAAGVPGSFHDRQLPMASLHFAYSSCTLHWLSEVPKEVMDHLSPAWNKGRILYYGDKKEVFNAYAHQFAEDLNSFLKARAQDMKKMVRGTLEVLLVSAKGLENTDFLSNMDPYVIITCRTQEHKSSVASGKGSDPEWNENFVFALSDDVPELLIKIMDSDGTSEDDFVGEAKIPLAGLFTEGSIPPTAYNVVKDEEYCGEIRVGLRFTPEEGRDEETFDAQEENYGGWKESSY</sequence>
<accession>A0ABD1W315</accession>
<name>A0ABD1W315_9LAMI</name>
<keyword evidence="2" id="KW-0479">Metal-binding</keyword>
<feature type="region of interest" description="Disordered" evidence="4">
    <location>
        <begin position="544"/>
        <end position="567"/>
    </location>
</feature>
<dbReference type="SMART" id="SM00239">
    <property type="entry name" value="C2"/>
    <property type="match status" value="1"/>
</dbReference>
<comment type="similarity">
    <text evidence="1">Belongs to the methyltransferase superfamily. Type-7 methyltransferase family.</text>
</comment>
<dbReference type="PANTHER" id="PTHR46502:SF2">
    <property type="entry name" value="16 KDA PHLOEM PROTEIN 2"/>
    <property type="match status" value="1"/>
</dbReference>
<dbReference type="SUPFAM" id="SSF53335">
    <property type="entry name" value="S-adenosyl-L-methionine-dependent methyltransferases"/>
    <property type="match status" value="1"/>
</dbReference>
<evidence type="ECO:0000259" key="5">
    <source>
        <dbReference type="PROSITE" id="PS50004"/>
    </source>
</evidence>
<dbReference type="InterPro" id="IPR035892">
    <property type="entry name" value="C2_domain_sf"/>
</dbReference>
<keyword evidence="3" id="KW-0106">Calcium</keyword>
<dbReference type="InterPro" id="IPR029063">
    <property type="entry name" value="SAM-dependent_MTases_sf"/>
</dbReference>